<reference evidence="3" key="1">
    <citation type="submission" date="2019-12" db="EMBL/GenBank/DDBJ databases">
        <title>Microbes associate with the intestines of laboratory mice.</title>
        <authorList>
            <person name="Navarre W."/>
            <person name="Wong E."/>
        </authorList>
    </citation>
    <scope>NUCLEOTIDE SEQUENCE</scope>
    <source>
        <strain evidence="3">NM79_F5</strain>
    </source>
</reference>
<feature type="domain" description="HTH cro/C1-type" evidence="2">
    <location>
        <begin position="18"/>
        <end position="72"/>
    </location>
</feature>
<dbReference type="Gene3D" id="1.10.260.40">
    <property type="entry name" value="lambda repressor-like DNA-binding domains"/>
    <property type="match status" value="1"/>
</dbReference>
<proteinExistence type="predicted"/>
<dbReference type="Pfam" id="PF01381">
    <property type="entry name" value="HTH_3"/>
    <property type="match status" value="1"/>
</dbReference>
<evidence type="ECO:0000313" key="4">
    <source>
        <dbReference type="Proteomes" id="UP000656077"/>
    </source>
</evidence>
<dbReference type="AlphaFoldDB" id="A0A964RK91"/>
<keyword evidence="1" id="KW-0238">DNA-binding</keyword>
<dbReference type="InterPro" id="IPR001387">
    <property type="entry name" value="Cro/C1-type_HTH"/>
</dbReference>
<dbReference type="Proteomes" id="UP000656077">
    <property type="component" value="Unassembled WGS sequence"/>
</dbReference>
<dbReference type="PANTHER" id="PTHR46558">
    <property type="entry name" value="TRACRIPTIONAL REGULATORY PROTEIN-RELATED-RELATED"/>
    <property type="match status" value="1"/>
</dbReference>
<organism evidence="3 4">
    <name type="scientific">Clostridium chromiireducens</name>
    <dbReference type="NCBI Taxonomy" id="225345"/>
    <lineage>
        <taxon>Bacteria</taxon>
        <taxon>Bacillati</taxon>
        <taxon>Bacillota</taxon>
        <taxon>Clostridia</taxon>
        <taxon>Eubacteriales</taxon>
        <taxon>Clostridiaceae</taxon>
        <taxon>Clostridium</taxon>
    </lineage>
</organism>
<evidence type="ECO:0000313" key="3">
    <source>
        <dbReference type="EMBL" id="MVX63101.1"/>
    </source>
</evidence>
<evidence type="ECO:0000256" key="1">
    <source>
        <dbReference type="ARBA" id="ARBA00023125"/>
    </source>
</evidence>
<name>A0A964RK91_9CLOT</name>
<protein>
    <submittedName>
        <fullName evidence="3">Helix-turn-helix domain-containing protein</fullName>
    </submittedName>
</protein>
<dbReference type="PROSITE" id="PS50943">
    <property type="entry name" value="HTH_CROC1"/>
    <property type="match status" value="1"/>
</dbReference>
<dbReference type="PANTHER" id="PTHR46558:SF4">
    <property type="entry name" value="DNA-BIDING PHAGE PROTEIN"/>
    <property type="match status" value="1"/>
</dbReference>
<dbReference type="EMBL" id="WSRQ01000006">
    <property type="protein sequence ID" value="MVX63101.1"/>
    <property type="molecule type" value="Genomic_DNA"/>
</dbReference>
<dbReference type="RefSeq" id="WP_160358304.1">
    <property type="nucleotide sequence ID" value="NZ_WSRQ01000006.1"/>
</dbReference>
<dbReference type="SUPFAM" id="SSF47413">
    <property type="entry name" value="lambda repressor-like DNA-binding domains"/>
    <property type="match status" value="1"/>
</dbReference>
<gene>
    <name evidence="3" type="ORF">GKZ28_05235</name>
</gene>
<dbReference type="CDD" id="cd00093">
    <property type="entry name" value="HTH_XRE"/>
    <property type="match status" value="1"/>
</dbReference>
<dbReference type="GO" id="GO:0003677">
    <property type="term" value="F:DNA binding"/>
    <property type="evidence" value="ECO:0007669"/>
    <property type="project" value="UniProtKB-KW"/>
</dbReference>
<accession>A0A964RK91</accession>
<comment type="caution">
    <text evidence="3">The sequence shown here is derived from an EMBL/GenBank/DDBJ whole genome shotgun (WGS) entry which is preliminary data.</text>
</comment>
<dbReference type="InterPro" id="IPR010982">
    <property type="entry name" value="Lambda_DNA-bd_dom_sf"/>
</dbReference>
<evidence type="ECO:0000259" key="2">
    <source>
        <dbReference type="PROSITE" id="PS50943"/>
    </source>
</evidence>
<dbReference type="SMART" id="SM00530">
    <property type="entry name" value="HTH_XRE"/>
    <property type="match status" value="1"/>
</dbReference>
<sequence>MKIKDTDIIDYKVIGSRIKQKRLEKGHTQESLSEKLSISNEYVSKIETGAIKINLKRLAEISVILETPLEYFIVGTIIRGEDYKTNEFIRVFDSLTSAERDFICNIAEQIKSLRIK</sequence>